<proteinExistence type="inferred from homology"/>
<keyword evidence="4" id="KW-0378">Hydrolase</keyword>
<dbReference type="Gene3D" id="3.30.420.10">
    <property type="entry name" value="Ribonuclease H-like superfamily/Ribonuclease H"/>
    <property type="match status" value="1"/>
</dbReference>
<dbReference type="Pfam" id="PF00929">
    <property type="entry name" value="RNase_T"/>
    <property type="match status" value="1"/>
</dbReference>
<name>S9XFE3_SCHCR</name>
<evidence type="ECO:0000259" key="8">
    <source>
        <dbReference type="SMART" id="SM00479"/>
    </source>
</evidence>
<gene>
    <name evidence="9" type="ORF">SPOG_01657</name>
</gene>
<feature type="compositionally biased region" description="Basic residues" evidence="7">
    <location>
        <begin position="108"/>
        <end position="119"/>
    </location>
</feature>
<sequence length="673" mass="76739">MNENSLFSSYLHKFTLILLCVFMDYYNKYMYNMPKHCADKLICSGIQIMAAVQIGINKEETIDAKHEKHQMEKKQKKLKRKAETGTSSSDSSKSGKESPDEKDEGEKKKKKKKKLKKSKQPLTDENYPRLQSTENNLQKPIKIADLQELLFWCLADGQAPPWVLVRNKQHIRRAVVLLVPGLEPSQFGFKPVKGDKRSFLLPSLLKDACPSELSDFDDIFKQAWPTRSPGDRYRVFSPVNAFLQSVLSNEQKKKRDREMKSMSKSSKPEDYLMSYESFIEDEYPLHPTINLDSEPVELPDGWVASNADFHQRPQNTIIIAMDCEMVKTESGSEIARVTLVDMKNEVLYDELVKPDFAITDYVTQFSGITEEKLAPVTTRLEDVHTYLQKTIDNNVVLLGHSLNSDLGCLRFVHPHIIDTANIYNHTRGPPSKPSLKWLASKWLHKEIQKVGALGHDSAEDATTCIELLKLKLKNGPGFGLFNQDFESIFHRLSRQQPTPLIGAVADYGNPEACIGKAAHKNVSCSNDDEIISAAVTLSDMHNFVWARLREVEQVARWNVNRGNQKQNDSTDSDTSAGEQDNDEVNLSQAFVHLNRRIRLLYDSLPTGTLFMIYTGTGNPIEMSRLNGIRQNFRKEYQTKKWDELSVHWTDEENVKLINSVESTRNGLSFFTIK</sequence>
<dbReference type="STRING" id="653667.S9XFE3"/>
<keyword evidence="6" id="KW-0539">Nucleus</keyword>
<dbReference type="SUPFAM" id="SSF53098">
    <property type="entry name" value="Ribonuclease H-like"/>
    <property type="match status" value="1"/>
</dbReference>
<feature type="compositionally biased region" description="Basic and acidic residues" evidence="7">
    <location>
        <begin position="93"/>
        <end position="107"/>
    </location>
</feature>
<dbReference type="FunFam" id="3.30.420.10:FF:000019">
    <property type="entry name" value="RNA exonuclease NEF-sp"/>
    <property type="match status" value="1"/>
</dbReference>
<keyword evidence="3" id="KW-0540">Nuclease</keyword>
<feature type="compositionally biased region" description="Polar residues" evidence="7">
    <location>
        <begin position="560"/>
        <end position="581"/>
    </location>
</feature>
<reference evidence="9 10" key="1">
    <citation type="journal article" date="2011" name="Science">
        <title>Comparative functional genomics of the fission yeasts.</title>
        <authorList>
            <person name="Rhind N."/>
            <person name="Chen Z."/>
            <person name="Yassour M."/>
            <person name="Thompson D.A."/>
            <person name="Haas B.J."/>
            <person name="Habib N."/>
            <person name="Wapinski I."/>
            <person name="Roy S."/>
            <person name="Lin M.F."/>
            <person name="Heiman D.I."/>
            <person name="Young S.K."/>
            <person name="Furuya K."/>
            <person name="Guo Y."/>
            <person name="Pidoux A."/>
            <person name="Chen H.M."/>
            <person name="Robbertse B."/>
            <person name="Goldberg J.M."/>
            <person name="Aoki K."/>
            <person name="Bayne E.H."/>
            <person name="Berlin A.M."/>
            <person name="Desjardins C.A."/>
            <person name="Dobbs E."/>
            <person name="Dukaj L."/>
            <person name="Fan L."/>
            <person name="FitzGerald M.G."/>
            <person name="French C."/>
            <person name="Gujja S."/>
            <person name="Hansen K."/>
            <person name="Keifenheim D."/>
            <person name="Levin J.Z."/>
            <person name="Mosher R.A."/>
            <person name="Mueller C.A."/>
            <person name="Pfiffner J."/>
            <person name="Priest M."/>
            <person name="Russ C."/>
            <person name="Smialowska A."/>
            <person name="Swoboda P."/>
            <person name="Sykes S.M."/>
            <person name="Vaughn M."/>
            <person name="Vengrova S."/>
            <person name="Yoder R."/>
            <person name="Zeng Q."/>
            <person name="Allshire R."/>
            <person name="Baulcombe D."/>
            <person name="Birren B.W."/>
            <person name="Brown W."/>
            <person name="Ekwall K."/>
            <person name="Kellis M."/>
            <person name="Leatherwood J."/>
            <person name="Levin H."/>
            <person name="Margalit H."/>
            <person name="Martienssen R."/>
            <person name="Nieduszynski C.A."/>
            <person name="Spatafora J.W."/>
            <person name="Friedman N."/>
            <person name="Dalgaard J.Z."/>
            <person name="Baumann P."/>
            <person name="Niki H."/>
            <person name="Regev A."/>
            <person name="Nusbaum C."/>
        </authorList>
    </citation>
    <scope>NUCLEOTIDE SEQUENCE [LARGE SCALE GENOMIC DNA]</scope>
    <source>
        <strain evidence="10">OY26 / ATCC MYA-4695 / CBS 11777 / NBRC 106824 / NRRL Y48691</strain>
    </source>
</reference>
<dbReference type="eggNOG" id="KOG2248">
    <property type="taxonomic scope" value="Eukaryota"/>
</dbReference>
<evidence type="ECO:0000313" key="10">
    <source>
        <dbReference type="Proteomes" id="UP000015464"/>
    </source>
</evidence>
<dbReference type="InterPro" id="IPR036397">
    <property type="entry name" value="RNaseH_sf"/>
</dbReference>
<dbReference type="InterPro" id="IPR013520">
    <property type="entry name" value="Ribonucl_H"/>
</dbReference>
<evidence type="ECO:0000256" key="1">
    <source>
        <dbReference type="ARBA" id="ARBA00004123"/>
    </source>
</evidence>
<dbReference type="CDD" id="cd06145">
    <property type="entry name" value="REX1_like"/>
    <property type="match status" value="1"/>
</dbReference>
<comment type="similarity">
    <text evidence="2">Belongs to the REXO1/REXO3 family.</text>
</comment>
<feature type="compositionally biased region" description="Basic and acidic residues" evidence="7">
    <location>
        <begin position="63"/>
        <end position="73"/>
    </location>
</feature>
<feature type="domain" description="Exonuclease" evidence="8">
    <location>
        <begin position="317"/>
        <end position="477"/>
    </location>
</feature>
<organism evidence="9 10">
    <name type="scientific">Schizosaccharomyces cryophilus (strain OY26 / ATCC MYA-4695 / CBS 11777 / NBRC 106824 / NRRL Y48691)</name>
    <name type="common">Fission yeast</name>
    <dbReference type="NCBI Taxonomy" id="653667"/>
    <lineage>
        <taxon>Eukaryota</taxon>
        <taxon>Fungi</taxon>
        <taxon>Dikarya</taxon>
        <taxon>Ascomycota</taxon>
        <taxon>Taphrinomycotina</taxon>
        <taxon>Schizosaccharomycetes</taxon>
        <taxon>Schizosaccharomycetales</taxon>
        <taxon>Schizosaccharomycetaceae</taxon>
        <taxon>Schizosaccharomyces</taxon>
    </lineage>
</organism>
<dbReference type="AlphaFoldDB" id="S9XFE3"/>
<keyword evidence="10" id="KW-1185">Reference proteome</keyword>
<evidence type="ECO:0000256" key="3">
    <source>
        <dbReference type="ARBA" id="ARBA00022722"/>
    </source>
</evidence>
<dbReference type="GeneID" id="25035984"/>
<dbReference type="OMA" id="HKAGPPF"/>
<dbReference type="InterPro" id="IPR034922">
    <property type="entry name" value="REX1-like_exo"/>
</dbReference>
<dbReference type="SMART" id="SM00479">
    <property type="entry name" value="EXOIII"/>
    <property type="match status" value="1"/>
</dbReference>
<evidence type="ECO:0000256" key="4">
    <source>
        <dbReference type="ARBA" id="ARBA00022801"/>
    </source>
</evidence>
<dbReference type="PANTHER" id="PTHR12801">
    <property type="entry name" value="RNA EXONUCLEASE REXO1 / RECO3 FAMILY MEMBER-RELATED"/>
    <property type="match status" value="1"/>
</dbReference>
<dbReference type="GO" id="GO:0004527">
    <property type="term" value="F:exonuclease activity"/>
    <property type="evidence" value="ECO:0007669"/>
    <property type="project" value="UniProtKB-KW"/>
</dbReference>
<evidence type="ECO:0000256" key="6">
    <source>
        <dbReference type="ARBA" id="ARBA00023242"/>
    </source>
</evidence>
<dbReference type="HOGENOM" id="CLU_008679_1_0_1"/>
<feature type="region of interest" description="Disordered" evidence="7">
    <location>
        <begin position="559"/>
        <end position="581"/>
    </location>
</feature>
<dbReference type="OrthoDB" id="206335at2759"/>
<feature type="region of interest" description="Disordered" evidence="7">
    <location>
        <begin position="63"/>
        <end position="133"/>
    </location>
</feature>
<protein>
    <submittedName>
        <fullName evidence="9">Ribonuclease H70</fullName>
    </submittedName>
</protein>
<evidence type="ECO:0000256" key="7">
    <source>
        <dbReference type="SAM" id="MobiDB-lite"/>
    </source>
</evidence>
<dbReference type="EMBL" id="KE546989">
    <property type="protein sequence ID" value="EPY52331.1"/>
    <property type="molecule type" value="Genomic_DNA"/>
</dbReference>
<keyword evidence="5" id="KW-0269">Exonuclease</keyword>
<accession>S9XFE3</accession>
<comment type="subcellular location">
    <subcellularLocation>
        <location evidence="1">Nucleus</location>
    </subcellularLocation>
</comment>
<dbReference type="RefSeq" id="XP_013022216.1">
    <property type="nucleotide sequence ID" value="XM_013166762.1"/>
</dbReference>
<dbReference type="GO" id="GO:0003676">
    <property type="term" value="F:nucleic acid binding"/>
    <property type="evidence" value="ECO:0007669"/>
    <property type="project" value="InterPro"/>
</dbReference>
<dbReference type="InterPro" id="IPR047021">
    <property type="entry name" value="REXO1/3/4-like"/>
</dbReference>
<dbReference type="InterPro" id="IPR012337">
    <property type="entry name" value="RNaseH-like_sf"/>
</dbReference>
<dbReference type="Proteomes" id="UP000015464">
    <property type="component" value="Unassembled WGS sequence"/>
</dbReference>
<dbReference type="GO" id="GO:0005634">
    <property type="term" value="C:nucleus"/>
    <property type="evidence" value="ECO:0007669"/>
    <property type="project" value="UniProtKB-SubCell"/>
</dbReference>
<evidence type="ECO:0000313" key="9">
    <source>
        <dbReference type="EMBL" id="EPY52331.1"/>
    </source>
</evidence>
<evidence type="ECO:0000256" key="5">
    <source>
        <dbReference type="ARBA" id="ARBA00022839"/>
    </source>
</evidence>
<dbReference type="PANTHER" id="PTHR12801:SF155">
    <property type="entry name" value="RIBONUCLEASE H70"/>
    <property type="match status" value="1"/>
</dbReference>
<evidence type="ECO:0000256" key="2">
    <source>
        <dbReference type="ARBA" id="ARBA00006357"/>
    </source>
</evidence>